<dbReference type="Proteomes" id="UP000254797">
    <property type="component" value="Unassembled WGS sequence"/>
</dbReference>
<evidence type="ECO:0000313" key="6">
    <source>
        <dbReference type="Proteomes" id="UP000254797"/>
    </source>
</evidence>
<dbReference type="RefSeq" id="WP_115246073.1">
    <property type="nucleotide sequence ID" value="NZ_JAIEZZ010000004.1"/>
</dbReference>
<dbReference type="Pfam" id="PF01022">
    <property type="entry name" value="HTH_5"/>
    <property type="match status" value="1"/>
</dbReference>
<dbReference type="CDD" id="cd00090">
    <property type="entry name" value="HTH_ARSR"/>
    <property type="match status" value="1"/>
</dbReference>
<name>A0A380JVD7_STRDY</name>
<evidence type="ECO:0000256" key="2">
    <source>
        <dbReference type="ARBA" id="ARBA00023125"/>
    </source>
</evidence>
<dbReference type="InterPro" id="IPR051081">
    <property type="entry name" value="HTH_MetalResp_TranReg"/>
</dbReference>
<dbReference type="PANTHER" id="PTHR33154:SF18">
    <property type="entry name" value="ARSENICAL RESISTANCE OPERON REPRESSOR"/>
    <property type="match status" value="1"/>
</dbReference>
<reference evidence="5 6" key="1">
    <citation type="submission" date="2018-06" db="EMBL/GenBank/DDBJ databases">
        <authorList>
            <consortium name="Pathogen Informatics"/>
            <person name="Doyle S."/>
        </authorList>
    </citation>
    <scope>NUCLEOTIDE SEQUENCE [LARGE SCALE GENOMIC DNA]</scope>
    <source>
        <strain evidence="5 6">NCTC4670</strain>
    </source>
</reference>
<dbReference type="GO" id="GO:0003700">
    <property type="term" value="F:DNA-binding transcription factor activity"/>
    <property type="evidence" value="ECO:0007669"/>
    <property type="project" value="InterPro"/>
</dbReference>
<dbReference type="PRINTS" id="PR00778">
    <property type="entry name" value="HTHARSR"/>
</dbReference>
<evidence type="ECO:0000313" key="5">
    <source>
        <dbReference type="EMBL" id="SUN49698.1"/>
    </source>
</evidence>
<dbReference type="AlphaFoldDB" id="A0A380JVD7"/>
<dbReference type="NCBIfam" id="NF033788">
    <property type="entry name" value="HTH_metalloreg"/>
    <property type="match status" value="1"/>
</dbReference>
<organism evidence="5 6">
    <name type="scientific">Streptococcus dysgalactiae subsp. dysgalactiae</name>
    <dbReference type="NCBI Taxonomy" id="99822"/>
    <lineage>
        <taxon>Bacteria</taxon>
        <taxon>Bacillati</taxon>
        <taxon>Bacillota</taxon>
        <taxon>Bacilli</taxon>
        <taxon>Lactobacillales</taxon>
        <taxon>Streptococcaceae</taxon>
        <taxon>Streptococcus</taxon>
    </lineage>
</organism>
<keyword evidence="3" id="KW-0804">Transcription</keyword>
<dbReference type="InterPro" id="IPR011991">
    <property type="entry name" value="ArsR-like_HTH"/>
</dbReference>
<dbReference type="InterPro" id="IPR001845">
    <property type="entry name" value="HTH_ArsR_DNA-bd_dom"/>
</dbReference>
<keyword evidence="1" id="KW-0805">Transcription regulation</keyword>
<dbReference type="InterPro" id="IPR036390">
    <property type="entry name" value="WH_DNA-bd_sf"/>
</dbReference>
<keyword evidence="2" id="KW-0238">DNA-binding</keyword>
<proteinExistence type="predicted"/>
<feature type="domain" description="HTH arsR-type" evidence="4">
    <location>
        <begin position="1"/>
        <end position="97"/>
    </location>
</feature>
<evidence type="ECO:0000256" key="3">
    <source>
        <dbReference type="ARBA" id="ARBA00023163"/>
    </source>
</evidence>
<evidence type="ECO:0000256" key="1">
    <source>
        <dbReference type="ARBA" id="ARBA00023015"/>
    </source>
</evidence>
<evidence type="ECO:0000259" key="4">
    <source>
        <dbReference type="PROSITE" id="PS50987"/>
    </source>
</evidence>
<dbReference type="PANTHER" id="PTHR33154">
    <property type="entry name" value="TRANSCRIPTIONAL REGULATOR, ARSR FAMILY"/>
    <property type="match status" value="1"/>
</dbReference>
<dbReference type="PROSITE" id="PS50987">
    <property type="entry name" value="HTH_ARSR_2"/>
    <property type="match status" value="1"/>
</dbReference>
<dbReference type="Gene3D" id="1.10.10.10">
    <property type="entry name" value="Winged helix-like DNA-binding domain superfamily/Winged helix DNA-binding domain"/>
    <property type="match status" value="1"/>
</dbReference>
<dbReference type="EMBL" id="UHFG01000004">
    <property type="protein sequence ID" value="SUN49698.1"/>
    <property type="molecule type" value="Genomic_DNA"/>
</dbReference>
<sequence length="106" mass="11770">MSNYHNGIQIFKALADNNRLTILEYLKNGETCACVLIEELGIAQSALSYHMKILCQSGLVRSRQEGKWKHYSLSAAAGQEAVDLLNDILSLHDPSSNNCECRQKSS</sequence>
<protein>
    <submittedName>
        <fullName evidence="5">Arsenical resistance operon repressor</fullName>
    </submittedName>
</protein>
<dbReference type="SMART" id="SM00418">
    <property type="entry name" value="HTH_ARSR"/>
    <property type="match status" value="1"/>
</dbReference>
<gene>
    <name evidence="5" type="primary">arsR</name>
    <name evidence="5" type="ORF">NCTC4670_01014</name>
</gene>
<dbReference type="SUPFAM" id="SSF46785">
    <property type="entry name" value="Winged helix' DNA-binding domain"/>
    <property type="match status" value="1"/>
</dbReference>
<dbReference type="GO" id="GO:0003677">
    <property type="term" value="F:DNA binding"/>
    <property type="evidence" value="ECO:0007669"/>
    <property type="project" value="UniProtKB-KW"/>
</dbReference>
<accession>A0A380JVD7</accession>
<dbReference type="InterPro" id="IPR036388">
    <property type="entry name" value="WH-like_DNA-bd_sf"/>
</dbReference>